<proteinExistence type="predicted"/>
<dbReference type="EMBL" id="JAMQBK010000052">
    <property type="protein sequence ID" value="MCM2372755.1"/>
    <property type="molecule type" value="Genomic_DNA"/>
</dbReference>
<protein>
    <recommendedName>
        <fullName evidence="3">Tetratricopeptide repeat protein</fullName>
    </recommendedName>
</protein>
<evidence type="ECO:0008006" key="3">
    <source>
        <dbReference type="Google" id="ProtNLM"/>
    </source>
</evidence>
<sequence length="372" mass="41868">MRAENIRASAQLVGAASRMPGAFDDFDTAIEITTQSWKDAEQFHESQNLLFVLNRAERFEELFTTCDAMAGIADERRDKSILLHLKATALYHLDRMEEANALLSQATKFFSESTPGIGPGREIPGANCDWFVMSVSARNEANEVALTKLDDVMTTHPDDIELLATRAQLHFLWRRWEAATRDFQQLAQRKPHDLETLELAAISALLAGQIEDFQALSEGLEQMLNKLENAESAWEIAQCLTLIPGNIRDEERVLAAVQENAKQRRFWWRHQAVIGVLYRIGRYEEAAALVEPTLAIARGQSQRQRSVTLLWQSMLQWQLGDQATARKTLVNATSLIDQNSQPAGVYVHGNADTELIVLRREAEELIGNADVN</sequence>
<organism evidence="1 2">
    <name type="scientific">Aporhodopirellula aestuarii</name>
    <dbReference type="NCBI Taxonomy" id="2950107"/>
    <lineage>
        <taxon>Bacteria</taxon>
        <taxon>Pseudomonadati</taxon>
        <taxon>Planctomycetota</taxon>
        <taxon>Planctomycetia</taxon>
        <taxon>Pirellulales</taxon>
        <taxon>Pirellulaceae</taxon>
        <taxon>Aporhodopirellula</taxon>
    </lineage>
</organism>
<name>A0ABT0U747_9BACT</name>
<dbReference type="SUPFAM" id="SSF48452">
    <property type="entry name" value="TPR-like"/>
    <property type="match status" value="1"/>
</dbReference>
<evidence type="ECO:0000313" key="2">
    <source>
        <dbReference type="Proteomes" id="UP001202961"/>
    </source>
</evidence>
<comment type="caution">
    <text evidence="1">The sequence shown here is derived from an EMBL/GenBank/DDBJ whole genome shotgun (WGS) entry which is preliminary data.</text>
</comment>
<dbReference type="RefSeq" id="WP_250930390.1">
    <property type="nucleotide sequence ID" value="NZ_JAMQBK010000052.1"/>
</dbReference>
<keyword evidence="2" id="KW-1185">Reference proteome</keyword>
<evidence type="ECO:0000313" key="1">
    <source>
        <dbReference type="EMBL" id="MCM2372755.1"/>
    </source>
</evidence>
<accession>A0ABT0U747</accession>
<gene>
    <name evidence="1" type="ORF">NB063_19245</name>
</gene>
<dbReference type="InterPro" id="IPR011990">
    <property type="entry name" value="TPR-like_helical_dom_sf"/>
</dbReference>
<dbReference type="Proteomes" id="UP001202961">
    <property type="component" value="Unassembled WGS sequence"/>
</dbReference>
<reference evidence="1 2" key="1">
    <citation type="journal article" date="2022" name="Syst. Appl. Microbiol.">
        <title>Rhodopirellula aestuarii sp. nov., a novel member of the genus Rhodopirellula isolated from brackish sediments collected in the Tagus River estuary, Portugal.</title>
        <authorList>
            <person name="Vitorino I.R."/>
            <person name="Klimek D."/>
            <person name="Calusinska M."/>
            <person name="Lobo-da-Cunha A."/>
            <person name="Vasconcelos V."/>
            <person name="Lage O.M."/>
        </authorList>
    </citation>
    <scope>NUCLEOTIDE SEQUENCE [LARGE SCALE GENOMIC DNA]</scope>
    <source>
        <strain evidence="1 2">ICT_H3.1</strain>
    </source>
</reference>
<dbReference type="Gene3D" id="1.25.40.10">
    <property type="entry name" value="Tetratricopeptide repeat domain"/>
    <property type="match status" value="1"/>
</dbReference>